<dbReference type="GO" id="GO:0015833">
    <property type="term" value="P:peptide transport"/>
    <property type="evidence" value="ECO:0007669"/>
    <property type="project" value="TreeGrafter"/>
</dbReference>
<dbReference type="InterPro" id="IPR039424">
    <property type="entry name" value="SBP_5"/>
</dbReference>
<dbReference type="SUPFAM" id="SSF53850">
    <property type="entry name" value="Periplasmic binding protein-like II"/>
    <property type="match status" value="1"/>
</dbReference>
<reference evidence="5" key="1">
    <citation type="journal article" date="2014" name="Front. Microbiol.">
        <title>High frequency of phylogenetically diverse reductive dehalogenase-homologous genes in deep subseafloor sedimentary metagenomes.</title>
        <authorList>
            <person name="Kawai M."/>
            <person name="Futagami T."/>
            <person name="Toyoda A."/>
            <person name="Takaki Y."/>
            <person name="Nishi S."/>
            <person name="Hori S."/>
            <person name="Arai W."/>
            <person name="Tsubouchi T."/>
            <person name="Morono Y."/>
            <person name="Uchiyama I."/>
            <person name="Ito T."/>
            <person name="Fujiyama A."/>
            <person name="Inagaki F."/>
            <person name="Takami H."/>
        </authorList>
    </citation>
    <scope>NUCLEOTIDE SEQUENCE</scope>
    <source>
        <strain evidence="5">Expedition CK06-06</strain>
    </source>
</reference>
<comment type="subcellular location">
    <subcellularLocation>
        <location evidence="1">Cell envelope</location>
    </subcellularLocation>
</comment>
<evidence type="ECO:0000256" key="3">
    <source>
        <dbReference type="ARBA" id="ARBA00022448"/>
    </source>
</evidence>
<comment type="caution">
    <text evidence="5">The sequence shown here is derived from an EMBL/GenBank/DDBJ whole genome shotgun (WGS) entry which is preliminary data.</text>
</comment>
<sequence length="160" mass="19011">WKEVLNVEVKIETQEWKVYLETLKNKTPLEDMPHIWRLGWCMDYPDQNNWVHEVFNNQVGANRLRRGCLDPVCTEVEELEFDKLTVQAAMETDSEKRKEIYKQAEIQLNNEETAFAPIYFYTMIRITKPWLTRTYKPGGGQEDFYLWKIDWEAKKAATGG</sequence>
<gene>
    <name evidence="5" type="ORF">S06H3_49684</name>
</gene>
<comment type="similarity">
    <text evidence="2">Belongs to the bacterial solute-binding protein 5 family.</text>
</comment>
<evidence type="ECO:0000313" key="5">
    <source>
        <dbReference type="EMBL" id="GAI37134.1"/>
    </source>
</evidence>
<dbReference type="Gene3D" id="3.10.105.10">
    <property type="entry name" value="Dipeptide-binding Protein, Domain 3"/>
    <property type="match status" value="1"/>
</dbReference>
<accession>X1Q1M8</accession>
<evidence type="ECO:0000256" key="1">
    <source>
        <dbReference type="ARBA" id="ARBA00004196"/>
    </source>
</evidence>
<dbReference type="GO" id="GO:1904680">
    <property type="term" value="F:peptide transmembrane transporter activity"/>
    <property type="evidence" value="ECO:0007669"/>
    <property type="project" value="TreeGrafter"/>
</dbReference>
<organism evidence="5">
    <name type="scientific">marine sediment metagenome</name>
    <dbReference type="NCBI Taxonomy" id="412755"/>
    <lineage>
        <taxon>unclassified sequences</taxon>
        <taxon>metagenomes</taxon>
        <taxon>ecological metagenomes</taxon>
    </lineage>
</organism>
<evidence type="ECO:0000256" key="4">
    <source>
        <dbReference type="ARBA" id="ARBA00022729"/>
    </source>
</evidence>
<dbReference type="GO" id="GO:0030313">
    <property type="term" value="C:cell envelope"/>
    <property type="evidence" value="ECO:0007669"/>
    <property type="project" value="UniProtKB-SubCell"/>
</dbReference>
<dbReference type="PANTHER" id="PTHR30290:SF10">
    <property type="entry name" value="PERIPLASMIC OLIGOPEPTIDE-BINDING PROTEIN-RELATED"/>
    <property type="match status" value="1"/>
</dbReference>
<dbReference type="PANTHER" id="PTHR30290">
    <property type="entry name" value="PERIPLASMIC BINDING COMPONENT OF ABC TRANSPORTER"/>
    <property type="match status" value="1"/>
</dbReference>
<keyword evidence="4" id="KW-0732">Signal</keyword>
<keyword evidence="3" id="KW-0813">Transport</keyword>
<dbReference type="EMBL" id="BARV01031393">
    <property type="protein sequence ID" value="GAI37134.1"/>
    <property type="molecule type" value="Genomic_DNA"/>
</dbReference>
<proteinExistence type="inferred from homology"/>
<name>X1Q1M8_9ZZZZ</name>
<protein>
    <recommendedName>
        <fullName evidence="6">Solute-binding protein family 5 domain-containing protein</fullName>
    </recommendedName>
</protein>
<feature type="non-terminal residue" evidence="5">
    <location>
        <position position="1"/>
    </location>
</feature>
<evidence type="ECO:0008006" key="6">
    <source>
        <dbReference type="Google" id="ProtNLM"/>
    </source>
</evidence>
<dbReference type="AlphaFoldDB" id="X1Q1M8"/>
<evidence type="ECO:0000256" key="2">
    <source>
        <dbReference type="ARBA" id="ARBA00005695"/>
    </source>
</evidence>